<dbReference type="SUPFAM" id="SSF101801">
    <property type="entry name" value="Surface presentation of antigens (SPOA)"/>
    <property type="match status" value="1"/>
</dbReference>
<keyword evidence="5" id="KW-0145">Chemotaxis</keyword>
<dbReference type="GO" id="GO:0005886">
    <property type="term" value="C:plasma membrane"/>
    <property type="evidence" value="ECO:0007669"/>
    <property type="project" value="UniProtKB-SubCell"/>
</dbReference>
<evidence type="ECO:0000313" key="13">
    <source>
        <dbReference type="Proteomes" id="UP000520770"/>
    </source>
</evidence>
<dbReference type="Pfam" id="PF01052">
    <property type="entry name" value="FliMN_C"/>
    <property type="match status" value="1"/>
</dbReference>
<dbReference type="PANTHER" id="PTHR43484">
    <property type="match status" value="1"/>
</dbReference>
<organism evidence="11 14">
    <name type="scientific">Aliirhizobium cellulosilyticum</name>
    <dbReference type="NCBI Taxonomy" id="393664"/>
    <lineage>
        <taxon>Bacteria</taxon>
        <taxon>Pseudomonadati</taxon>
        <taxon>Pseudomonadota</taxon>
        <taxon>Alphaproteobacteria</taxon>
        <taxon>Hyphomicrobiales</taxon>
        <taxon>Rhizobiaceae</taxon>
        <taxon>Aliirhizobium</taxon>
    </lineage>
</organism>
<evidence type="ECO:0000259" key="9">
    <source>
        <dbReference type="Pfam" id="PF01052"/>
    </source>
</evidence>
<evidence type="ECO:0000313" key="10">
    <source>
        <dbReference type="EMBL" id="MBB4346971.1"/>
    </source>
</evidence>
<evidence type="ECO:0000256" key="6">
    <source>
        <dbReference type="ARBA" id="ARBA00022779"/>
    </source>
</evidence>
<dbReference type="InterPro" id="IPR036429">
    <property type="entry name" value="SpoA-like_sf"/>
</dbReference>
<dbReference type="GO" id="GO:0071973">
    <property type="term" value="P:bacterial-type flagellum-dependent cell motility"/>
    <property type="evidence" value="ECO:0007669"/>
    <property type="project" value="InterPro"/>
</dbReference>
<name>A0A7W6X9F6_9HYPH</name>
<keyword evidence="11" id="KW-0282">Flagellum</keyword>
<evidence type="ECO:0000313" key="12">
    <source>
        <dbReference type="EMBL" id="MBB4445323.1"/>
    </source>
</evidence>
<evidence type="ECO:0000256" key="7">
    <source>
        <dbReference type="ARBA" id="ARBA00023136"/>
    </source>
</evidence>
<dbReference type="InterPro" id="IPR001172">
    <property type="entry name" value="FliN_T3SS_HrcQb"/>
</dbReference>
<dbReference type="Proteomes" id="UP000576087">
    <property type="component" value="Unassembled WGS sequence"/>
</dbReference>
<evidence type="ECO:0000256" key="5">
    <source>
        <dbReference type="ARBA" id="ARBA00022500"/>
    </source>
</evidence>
<dbReference type="GO" id="GO:0003774">
    <property type="term" value="F:cytoskeletal motor activity"/>
    <property type="evidence" value="ECO:0007669"/>
    <property type="project" value="InterPro"/>
</dbReference>
<dbReference type="PRINTS" id="PR00956">
    <property type="entry name" value="FLGMOTORFLIN"/>
</dbReference>
<evidence type="ECO:0000256" key="1">
    <source>
        <dbReference type="ARBA" id="ARBA00004413"/>
    </source>
</evidence>
<reference evidence="13 14" key="1">
    <citation type="submission" date="2020-08" db="EMBL/GenBank/DDBJ databases">
        <title>Genomic Encyclopedia of Type Strains, Phase IV (KMG-V): Genome sequencing to study the core and pangenomes of soil and plant-associated prokaryotes.</title>
        <authorList>
            <person name="Whitman W."/>
        </authorList>
    </citation>
    <scope>NUCLEOTIDE SEQUENCE [LARGE SCALE GENOMIC DNA]</scope>
    <source>
        <strain evidence="11 14">SEMIA 444</strain>
        <strain evidence="10 13">SEMIA 448</strain>
        <strain evidence="12 15">SEMIA 452</strain>
    </source>
</reference>
<comment type="caution">
    <text evidence="11">The sequence shown here is derived from an EMBL/GenBank/DDBJ whole genome shotgun (WGS) entry which is preliminary data.</text>
</comment>
<evidence type="ECO:0000256" key="8">
    <source>
        <dbReference type="SAM" id="MobiDB-lite"/>
    </source>
</evidence>
<dbReference type="EMBL" id="JACIHM010000001">
    <property type="protein sequence ID" value="MBB4445323.1"/>
    <property type="molecule type" value="Genomic_DNA"/>
</dbReference>
<comment type="subcellular location">
    <subcellularLocation>
        <location evidence="1">Cell membrane</location>
        <topology evidence="1">Peripheral membrane protein</topology>
        <orientation evidence="1">Cytoplasmic side</orientation>
    </subcellularLocation>
</comment>
<gene>
    <name evidence="11" type="ORF">GGE31_001106</name>
    <name evidence="10" type="ORF">GGE33_000679</name>
    <name evidence="12" type="ORF">GGE35_001105</name>
</gene>
<dbReference type="EMBL" id="JACIGY010000001">
    <property type="protein sequence ID" value="MBB4410635.1"/>
    <property type="molecule type" value="Genomic_DNA"/>
</dbReference>
<keyword evidence="14" id="KW-1185">Reference proteome</keyword>
<dbReference type="RefSeq" id="WP_148145768.1">
    <property type="nucleotide sequence ID" value="NZ_JACIGW010000001.1"/>
</dbReference>
<evidence type="ECO:0000313" key="11">
    <source>
        <dbReference type="EMBL" id="MBB4410635.1"/>
    </source>
</evidence>
<evidence type="ECO:0000256" key="4">
    <source>
        <dbReference type="ARBA" id="ARBA00022475"/>
    </source>
</evidence>
<dbReference type="InterPro" id="IPR001543">
    <property type="entry name" value="FliN-like_C"/>
</dbReference>
<feature type="region of interest" description="Disordered" evidence="8">
    <location>
        <begin position="1"/>
        <end position="30"/>
    </location>
</feature>
<keyword evidence="4" id="KW-1003">Cell membrane</keyword>
<dbReference type="PANTHER" id="PTHR43484:SF1">
    <property type="entry name" value="FLAGELLAR MOTOR SWITCH PROTEIN FLIN"/>
    <property type="match status" value="1"/>
</dbReference>
<proteinExistence type="inferred from homology"/>
<keyword evidence="7" id="KW-0472">Membrane</keyword>
<dbReference type="Proteomes" id="UP000520770">
    <property type="component" value="Unassembled WGS sequence"/>
</dbReference>
<keyword evidence="6" id="KW-0283">Flagellar rotation</keyword>
<dbReference type="AlphaFoldDB" id="A0A7W6X9F6"/>
<evidence type="ECO:0000256" key="2">
    <source>
        <dbReference type="ARBA" id="ARBA00009226"/>
    </source>
</evidence>
<protein>
    <recommendedName>
        <fullName evidence="3">Flagellar motor switch protein FliN</fullName>
    </recommendedName>
</protein>
<comment type="similarity">
    <text evidence="2">Belongs to the FliN/MopA/SpaO family.</text>
</comment>
<dbReference type="EMBL" id="JACIGW010000001">
    <property type="protein sequence ID" value="MBB4346971.1"/>
    <property type="molecule type" value="Genomic_DNA"/>
</dbReference>
<accession>A0A7W6X9F6</accession>
<dbReference type="GO" id="GO:0009425">
    <property type="term" value="C:bacterial-type flagellum basal body"/>
    <property type="evidence" value="ECO:0007669"/>
    <property type="project" value="InterPro"/>
</dbReference>
<sequence>MINDLAGKPSPVFPEFPVSEESSMQPAPSRARLGEIPVEVQVVIGRAKVSVAQLAAAKQGSWFRLDKRFGEPVEIQVNGKTIGHGEIVSDDRDNFVGIRMTSVENRL</sequence>
<dbReference type="Gene3D" id="2.30.330.10">
    <property type="entry name" value="SpoA-like"/>
    <property type="match status" value="1"/>
</dbReference>
<feature type="domain" description="Flagellar motor switch protein FliN-like C-terminal" evidence="9">
    <location>
        <begin position="32"/>
        <end position="103"/>
    </location>
</feature>
<evidence type="ECO:0000313" key="14">
    <source>
        <dbReference type="Proteomes" id="UP000524535"/>
    </source>
</evidence>
<dbReference type="InterPro" id="IPR051469">
    <property type="entry name" value="FliN/MopA/SpaO"/>
</dbReference>
<evidence type="ECO:0000313" key="15">
    <source>
        <dbReference type="Proteomes" id="UP000576087"/>
    </source>
</evidence>
<keyword evidence="11" id="KW-0966">Cell projection</keyword>
<dbReference type="Proteomes" id="UP000524535">
    <property type="component" value="Unassembled WGS sequence"/>
</dbReference>
<keyword evidence="11" id="KW-0969">Cilium</keyword>
<dbReference type="GO" id="GO:0006935">
    <property type="term" value="P:chemotaxis"/>
    <property type="evidence" value="ECO:0007669"/>
    <property type="project" value="UniProtKB-KW"/>
</dbReference>
<evidence type="ECO:0000256" key="3">
    <source>
        <dbReference type="ARBA" id="ARBA00021897"/>
    </source>
</evidence>